<accession>A0A6G1KSV5</accession>
<dbReference type="EMBL" id="MU005764">
    <property type="protein sequence ID" value="KAF2715703.1"/>
    <property type="molecule type" value="Genomic_DNA"/>
</dbReference>
<sequence length="223" mass="25131">QHLQNSDIKKLISVLRTDPSTPGYWNATKHAIHELPHYLRSSALSRLSSSLSSLSSSSDQLCKGHSGLNSILICDIWDRIKHEFDKGIGRALYPVVMFCGLTKYQAQKVRQLEPVLRMWHHDFTVASSTPQGHTPIKAGEKWAFQANKCPACILCRLGANQGVVFALLAGIVASYSTRVVGTRKQVRSNRAKWVRYWLKAFPDGNSLVEEAWDLGEEFKRLRK</sequence>
<feature type="non-terminal residue" evidence="1">
    <location>
        <position position="1"/>
    </location>
</feature>
<proteinExistence type="predicted"/>
<feature type="non-terminal residue" evidence="1">
    <location>
        <position position="223"/>
    </location>
</feature>
<dbReference type="OrthoDB" id="3786931at2759"/>
<evidence type="ECO:0000313" key="2">
    <source>
        <dbReference type="Proteomes" id="UP000799428"/>
    </source>
</evidence>
<dbReference type="AlphaFoldDB" id="A0A6G1KSV5"/>
<organism evidence="1 2">
    <name type="scientific">Pleomassaria siparia CBS 279.74</name>
    <dbReference type="NCBI Taxonomy" id="1314801"/>
    <lineage>
        <taxon>Eukaryota</taxon>
        <taxon>Fungi</taxon>
        <taxon>Dikarya</taxon>
        <taxon>Ascomycota</taxon>
        <taxon>Pezizomycotina</taxon>
        <taxon>Dothideomycetes</taxon>
        <taxon>Pleosporomycetidae</taxon>
        <taxon>Pleosporales</taxon>
        <taxon>Pleomassariaceae</taxon>
        <taxon>Pleomassaria</taxon>
    </lineage>
</organism>
<reference evidence="1" key="1">
    <citation type="journal article" date="2020" name="Stud. Mycol.">
        <title>101 Dothideomycetes genomes: a test case for predicting lifestyles and emergence of pathogens.</title>
        <authorList>
            <person name="Haridas S."/>
            <person name="Albert R."/>
            <person name="Binder M."/>
            <person name="Bloem J."/>
            <person name="Labutti K."/>
            <person name="Salamov A."/>
            <person name="Andreopoulos B."/>
            <person name="Baker S."/>
            <person name="Barry K."/>
            <person name="Bills G."/>
            <person name="Bluhm B."/>
            <person name="Cannon C."/>
            <person name="Castanera R."/>
            <person name="Culley D."/>
            <person name="Daum C."/>
            <person name="Ezra D."/>
            <person name="Gonzalez J."/>
            <person name="Henrissat B."/>
            <person name="Kuo A."/>
            <person name="Liang C."/>
            <person name="Lipzen A."/>
            <person name="Lutzoni F."/>
            <person name="Magnuson J."/>
            <person name="Mondo S."/>
            <person name="Nolan M."/>
            <person name="Ohm R."/>
            <person name="Pangilinan J."/>
            <person name="Park H.-J."/>
            <person name="Ramirez L."/>
            <person name="Alfaro M."/>
            <person name="Sun H."/>
            <person name="Tritt A."/>
            <person name="Yoshinaga Y."/>
            <person name="Zwiers L.-H."/>
            <person name="Turgeon B."/>
            <person name="Goodwin S."/>
            <person name="Spatafora J."/>
            <person name="Crous P."/>
            <person name="Grigoriev I."/>
        </authorList>
    </citation>
    <scope>NUCLEOTIDE SEQUENCE</scope>
    <source>
        <strain evidence="1">CBS 279.74</strain>
    </source>
</reference>
<gene>
    <name evidence="1" type="ORF">K504DRAFT_363806</name>
</gene>
<dbReference type="Proteomes" id="UP000799428">
    <property type="component" value="Unassembled WGS sequence"/>
</dbReference>
<protein>
    <submittedName>
        <fullName evidence="1">Uncharacterized protein</fullName>
    </submittedName>
</protein>
<evidence type="ECO:0000313" key="1">
    <source>
        <dbReference type="EMBL" id="KAF2715703.1"/>
    </source>
</evidence>
<keyword evidence="2" id="KW-1185">Reference proteome</keyword>
<name>A0A6G1KSV5_9PLEO</name>